<evidence type="ECO:0008006" key="4">
    <source>
        <dbReference type="Google" id="ProtNLM"/>
    </source>
</evidence>
<dbReference type="InterPro" id="IPR021913">
    <property type="entry name" value="DUF3526"/>
</dbReference>
<dbReference type="Pfam" id="PF12040">
    <property type="entry name" value="DUF3526"/>
    <property type="match status" value="1"/>
</dbReference>
<organism evidence="2 3">
    <name type="scientific">Pedobacter mendelii</name>
    <dbReference type="NCBI Taxonomy" id="1908240"/>
    <lineage>
        <taxon>Bacteria</taxon>
        <taxon>Pseudomonadati</taxon>
        <taxon>Bacteroidota</taxon>
        <taxon>Sphingobacteriia</taxon>
        <taxon>Sphingobacteriales</taxon>
        <taxon>Sphingobacteriaceae</taxon>
        <taxon>Pedobacter</taxon>
    </lineage>
</organism>
<evidence type="ECO:0000313" key="3">
    <source>
        <dbReference type="Proteomes" id="UP000645390"/>
    </source>
</evidence>
<gene>
    <name evidence="2" type="ORF">GCM10008119_06980</name>
</gene>
<dbReference type="EMBL" id="BMDJ01000002">
    <property type="protein sequence ID" value="GGI23305.1"/>
    <property type="molecule type" value="Genomic_DNA"/>
</dbReference>
<accession>A0ABQ2BGA5</accession>
<dbReference type="Proteomes" id="UP000645390">
    <property type="component" value="Unassembled WGS sequence"/>
</dbReference>
<reference evidence="3" key="1">
    <citation type="journal article" date="2019" name="Int. J. Syst. Evol. Microbiol.">
        <title>The Global Catalogue of Microorganisms (GCM) 10K type strain sequencing project: providing services to taxonomists for standard genome sequencing and annotation.</title>
        <authorList>
            <consortium name="The Broad Institute Genomics Platform"/>
            <consortium name="The Broad Institute Genome Sequencing Center for Infectious Disease"/>
            <person name="Wu L."/>
            <person name="Ma J."/>
        </authorList>
    </citation>
    <scope>NUCLEOTIDE SEQUENCE [LARGE SCALE GENOMIC DNA]</scope>
    <source>
        <strain evidence="3">CCM 8939</strain>
    </source>
</reference>
<keyword evidence="3" id="KW-1185">Reference proteome</keyword>
<protein>
    <recommendedName>
        <fullName evidence="4">Type VI secretion system protein ImpK</fullName>
    </recommendedName>
</protein>
<name>A0ABQ2BGA5_9SPHI</name>
<comment type="caution">
    <text evidence="2">The sequence shown here is derived from an EMBL/GenBank/DDBJ whole genome shotgun (WGS) entry which is preliminary data.</text>
</comment>
<proteinExistence type="predicted"/>
<evidence type="ECO:0000313" key="2">
    <source>
        <dbReference type="EMBL" id="GGI23305.1"/>
    </source>
</evidence>
<keyword evidence="1" id="KW-0472">Membrane</keyword>
<keyword evidence="1" id="KW-0812">Transmembrane</keyword>
<sequence>MADKQNPLMSRATFKNNIEQGFLKGLNGHDPYFERGERNIKVLLLKYHVDSLSMLPVDAAGITMQMNEDYQNKVFEYYYGQVRQTLNRQQDFLNKTSVLDPFLAIKRISMTACGTDFYQHDNFYAQARLYRNELIRKLNMELAAHPVKTGSYRASSVFFKSIPDFEYLVPDAERVISWQLLPIISLLIWVFFSAALLHIITKKP</sequence>
<feature type="transmembrane region" description="Helical" evidence="1">
    <location>
        <begin position="180"/>
        <end position="200"/>
    </location>
</feature>
<evidence type="ECO:0000256" key="1">
    <source>
        <dbReference type="SAM" id="Phobius"/>
    </source>
</evidence>
<keyword evidence="1" id="KW-1133">Transmembrane helix</keyword>